<reference evidence="1" key="1">
    <citation type="submission" date="2019-10" db="EMBL/GenBank/DDBJ databases">
        <authorList>
            <consortium name="DOE Joint Genome Institute"/>
            <person name="Kuo A."/>
            <person name="Miyauchi S."/>
            <person name="Kiss E."/>
            <person name="Drula E."/>
            <person name="Kohler A."/>
            <person name="Sanchez-Garcia M."/>
            <person name="Andreopoulos B."/>
            <person name="Barry K.W."/>
            <person name="Bonito G."/>
            <person name="Buee M."/>
            <person name="Carver A."/>
            <person name="Chen C."/>
            <person name="Cichocki N."/>
            <person name="Clum A."/>
            <person name="Culley D."/>
            <person name="Crous P.W."/>
            <person name="Fauchery L."/>
            <person name="Girlanda M."/>
            <person name="Hayes R."/>
            <person name="Keri Z."/>
            <person name="LaButti K."/>
            <person name="Lipzen A."/>
            <person name="Lombard V."/>
            <person name="Magnuson J."/>
            <person name="Maillard F."/>
            <person name="Morin E."/>
            <person name="Murat C."/>
            <person name="Nolan M."/>
            <person name="Ohm R."/>
            <person name="Pangilinan J."/>
            <person name="Pereira M."/>
            <person name="Perotto S."/>
            <person name="Peter M."/>
            <person name="Riley R."/>
            <person name="Sitrit Y."/>
            <person name="Stielow B."/>
            <person name="Szollosi G."/>
            <person name="Zifcakova L."/>
            <person name="Stursova M."/>
            <person name="Spatafora J.W."/>
            <person name="Tedersoo L."/>
            <person name="Vaario L.-M."/>
            <person name="Yamada A."/>
            <person name="Yan M."/>
            <person name="Wang P."/>
            <person name="Xu J."/>
            <person name="Bruns T."/>
            <person name="Baldrian P."/>
            <person name="Vilgalys R."/>
            <person name="Henrissat B."/>
            <person name="Grigoriev I.V."/>
            <person name="Hibbett D."/>
            <person name="Nagy L.G."/>
            <person name="Martin F.M."/>
        </authorList>
    </citation>
    <scope>NUCLEOTIDE SEQUENCE</scope>
    <source>
        <strain evidence="1">BED1</strain>
    </source>
</reference>
<protein>
    <submittedName>
        <fullName evidence="1">Uncharacterized protein</fullName>
    </submittedName>
</protein>
<accession>A0AAD4G796</accession>
<sequence>MPALSDECVAYFSFLTACANPKAYTALRGPSKDILNEIDPNALSVARNVYFNPILTPGGGATEMAISFGCIDPHHLRAQVI</sequence>
<reference evidence="1" key="2">
    <citation type="journal article" date="2020" name="Nat. Commun.">
        <title>Large-scale genome sequencing of mycorrhizal fungi provides insights into the early evolution of symbiotic traits.</title>
        <authorList>
            <person name="Miyauchi S."/>
            <person name="Kiss E."/>
            <person name="Kuo A."/>
            <person name="Drula E."/>
            <person name="Kohler A."/>
            <person name="Sanchez-Garcia M."/>
            <person name="Morin E."/>
            <person name="Andreopoulos B."/>
            <person name="Barry K.W."/>
            <person name="Bonito G."/>
            <person name="Buee M."/>
            <person name="Carver A."/>
            <person name="Chen C."/>
            <person name="Cichocki N."/>
            <person name="Clum A."/>
            <person name="Culley D."/>
            <person name="Crous P.W."/>
            <person name="Fauchery L."/>
            <person name="Girlanda M."/>
            <person name="Hayes R.D."/>
            <person name="Keri Z."/>
            <person name="LaButti K."/>
            <person name="Lipzen A."/>
            <person name="Lombard V."/>
            <person name="Magnuson J."/>
            <person name="Maillard F."/>
            <person name="Murat C."/>
            <person name="Nolan M."/>
            <person name="Ohm R.A."/>
            <person name="Pangilinan J."/>
            <person name="Pereira M.F."/>
            <person name="Perotto S."/>
            <person name="Peter M."/>
            <person name="Pfister S."/>
            <person name="Riley R."/>
            <person name="Sitrit Y."/>
            <person name="Stielow J.B."/>
            <person name="Szollosi G."/>
            <person name="Zifcakova L."/>
            <person name="Stursova M."/>
            <person name="Spatafora J.W."/>
            <person name="Tedersoo L."/>
            <person name="Vaario L.M."/>
            <person name="Yamada A."/>
            <person name="Yan M."/>
            <person name="Wang P."/>
            <person name="Xu J."/>
            <person name="Bruns T."/>
            <person name="Baldrian P."/>
            <person name="Vilgalys R."/>
            <person name="Dunand C."/>
            <person name="Henrissat B."/>
            <person name="Grigoriev I.V."/>
            <person name="Hibbett D."/>
            <person name="Nagy L.G."/>
            <person name="Martin F.M."/>
        </authorList>
    </citation>
    <scope>NUCLEOTIDE SEQUENCE</scope>
    <source>
        <strain evidence="1">BED1</strain>
    </source>
</reference>
<name>A0AAD4G796_BOLED</name>
<dbReference type="Gene3D" id="3.50.7.10">
    <property type="entry name" value="GroEL"/>
    <property type="match status" value="1"/>
</dbReference>
<evidence type="ECO:0000313" key="1">
    <source>
        <dbReference type="EMBL" id="KAF8425374.1"/>
    </source>
</evidence>
<dbReference type="Proteomes" id="UP001194468">
    <property type="component" value="Unassembled WGS sequence"/>
</dbReference>
<comment type="caution">
    <text evidence="1">The sequence shown here is derived from an EMBL/GenBank/DDBJ whole genome shotgun (WGS) entry which is preliminary data.</text>
</comment>
<dbReference type="AlphaFoldDB" id="A0AAD4G796"/>
<evidence type="ECO:0000313" key="2">
    <source>
        <dbReference type="Proteomes" id="UP001194468"/>
    </source>
</evidence>
<gene>
    <name evidence="1" type="ORF">L210DRAFT_247164</name>
</gene>
<dbReference type="Gene3D" id="1.10.560.10">
    <property type="entry name" value="GroEL-like equatorial domain"/>
    <property type="match status" value="1"/>
</dbReference>
<dbReference type="InterPro" id="IPR027410">
    <property type="entry name" value="TCP-1-like_intermed_sf"/>
</dbReference>
<dbReference type="InterPro" id="IPR027409">
    <property type="entry name" value="GroEL-like_apical_dom_sf"/>
</dbReference>
<dbReference type="InterPro" id="IPR027413">
    <property type="entry name" value="GROEL-like_equatorial_sf"/>
</dbReference>
<keyword evidence="2" id="KW-1185">Reference proteome</keyword>
<dbReference type="Gene3D" id="3.30.260.10">
    <property type="entry name" value="TCP-1-like chaperonin intermediate domain"/>
    <property type="match status" value="1"/>
</dbReference>
<organism evidence="1 2">
    <name type="scientific">Boletus edulis BED1</name>
    <dbReference type="NCBI Taxonomy" id="1328754"/>
    <lineage>
        <taxon>Eukaryota</taxon>
        <taxon>Fungi</taxon>
        <taxon>Dikarya</taxon>
        <taxon>Basidiomycota</taxon>
        <taxon>Agaricomycotina</taxon>
        <taxon>Agaricomycetes</taxon>
        <taxon>Agaricomycetidae</taxon>
        <taxon>Boletales</taxon>
        <taxon>Boletineae</taxon>
        <taxon>Boletaceae</taxon>
        <taxon>Boletoideae</taxon>
        <taxon>Boletus</taxon>
    </lineage>
</organism>
<proteinExistence type="predicted"/>
<dbReference type="EMBL" id="WHUW01000096">
    <property type="protein sequence ID" value="KAF8425374.1"/>
    <property type="molecule type" value="Genomic_DNA"/>
</dbReference>